<keyword evidence="2" id="KW-1185">Reference proteome</keyword>
<name>A0ABY7PEA4_9ACTN</name>
<proteinExistence type="predicted"/>
<evidence type="ECO:0000313" key="2">
    <source>
        <dbReference type="Proteomes" id="UP001212326"/>
    </source>
</evidence>
<sequence>MLAQAAPALARGWHKLRPRDADALVLAGWAELATDPWGALAFCRLAAEARPGDPTPWVAALAALRSLGRPRAELAPLWEEIRARDPWHREAHLQILGYLSPEEQGSQSALRDFLDDVVAVMPPDAPAACPPPTAAVRQYHRDLDGGGVRALGASRYWTQPHVARWVDQALTSWLSPGHLRQAAAVADLGLLAYCLVRAGRTGDARPVFTAIDGLVTPWPWGHEGEPLERYTFYAGRL</sequence>
<gene>
    <name evidence="1" type="ORF">O1G22_42275</name>
</gene>
<evidence type="ECO:0000313" key="1">
    <source>
        <dbReference type="EMBL" id="WBO68941.1"/>
    </source>
</evidence>
<evidence type="ECO:0008006" key="3">
    <source>
        <dbReference type="Google" id="ProtNLM"/>
    </source>
</evidence>
<reference evidence="1 2" key="1">
    <citation type="submission" date="2022-12" db="EMBL/GenBank/DDBJ databases">
        <authorList>
            <person name="Mo P."/>
        </authorList>
    </citation>
    <scope>NUCLEOTIDE SEQUENCE [LARGE SCALE GENOMIC DNA]</scope>
    <source>
        <strain evidence="1 2">HUAS 2-6</strain>
    </source>
</reference>
<dbReference type="EMBL" id="CP115300">
    <property type="protein sequence ID" value="WBO68941.1"/>
    <property type="molecule type" value="Genomic_DNA"/>
</dbReference>
<dbReference type="Proteomes" id="UP001212326">
    <property type="component" value="Chromosome"/>
</dbReference>
<protein>
    <recommendedName>
        <fullName evidence="3">Tetratricopeptide repeat protein</fullName>
    </recommendedName>
</protein>
<accession>A0ABY7PEA4</accession>
<organism evidence="1 2">
    <name type="scientific">Streptomyces camelliae</name>
    <dbReference type="NCBI Taxonomy" id="3004093"/>
    <lineage>
        <taxon>Bacteria</taxon>
        <taxon>Bacillati</taxon>
        <taxon>Actinomycetota</taxon>
        <taxon>Actinomycetes</taxon>
        <taxon>Kitasatosporales</taxon>
        <taxon>Streptomycetaceae</taxon>
        <taxon>Streptomyces</taxon>
    </lineage>
</organism>
<dbReference type="RefSeq" id="WP_270086160.1">
    <property type="nucleotide sequence ID" value="NZ_CP115300.1"/>
</dbReference>